<dbReference type="EMBL" id="KN822144">
    <property type="protein sequence ID" value="KIM54923.1"/>
    <property type="molecule type" value="Genomic_DNA"/>
</dbReference>
<dbReference type="HOGENOM" id="CLU_030046_0_0_1"/>
<organism evidence="1 2">
    <name type="scientific">Scleroderma citrinum Foug A</name>
    <dbReference type="NCBI Taxonomy" id="1036808"/>
    <lineage>
        <taxon>Eukaryota</taxon>
        <taxon>Fungi</taxon>
        <taxon>Dikarya</taxon>
        <taxon>Basidiomycota</taxon>
        <taxon>Agaricomycotina</taxon>
        <taxon>Agaricomycetes</taxon>
        <taxon>Agaricomycetidae</taxon>
        <taxon>Boletales</taxon>
        <taxon>Sclerodermatineae</taxon>
        <taxon>Sclerodermataceae</taxon>
        <taxon>Scleroderma</taxon>
    </lineage>
</organism>
<name>A0A0C2YZB0_9AGAM</name>
<feature type="non-terminal residue" evidence="1">
    <location>
        <position position="1"/>
    </location>
</feature>
<feature type="non-terminal residue" evidence="1">
    <location>
        <position position="366"/>
    </location>
</feature>
<dbReference type="PANTHER" id="PTHR35179">
    <property type="entry name" value="PROTEIN CBG02620"/>
    <property type="match status" value="1"/>
</dbReference>
<dbReference type="InParanoid" id="A0A0C2YZB0"/>
<reference evidence="1 2" key="1">
    <citation type="submission" date="2014-04" db="EMBL/GenBank/DDBJ databases">
        <authorList>
            <consortium name="DOE Joint Genome Institute"/>
            <person name="Kuo A."/>
            <person name="Kohler A."/>
            <person name="Nagy L.G."/>
            <person name="Floudas D."/>
            <person name="Copeland A."/>
            <person name="Barry K.W."/>
            <person name="Cichocki N."/>
            <person name="Veneault-Fourrey C."/>
            <person name="LaButti K."/>
            <person name="Lindquist E.A."/>
            <person name="Lipzen A."/>
            <person name="Lundell T."/>
            <person name="Morin E."/>
            <person name="Murat C."/>
            <person name="Sun H."/>
            <person name="Tunlid A."/>
            <person name="Henrissat B."/>
            <person name="Grigoriev I.V."/>
            <person name="Hibbett D.S."/>
            <person name="Martin F."/>
            <person name="Nordberg H.P."/>
            <person name="Cantor M.N."/>
            <person name="Hua S.X."/>
        </authorList>
    </citation>
    <scope>NUCLEOTIDE SEQUENCE [LARGE SCALE GENOMIC DNA]</scope>
    <source>
        <strain evidence="1 2">Foug A</strain>
    </source>
</reference>
<accession>A0A0C2YZB0</accession>
<keyword evidence="2" id="KW-1185">Reference proteome</keyword>
<dbReference type="AlphaFoldDB" id="A0A0C2YZB0"/>
<sequence length="366" mass="41370">SVNDEFLLRDLDGVVETLSTDETTHSSSTFRLHNLNPVASYSWIEGTPPVIAVPGYPRIWKSTTPSRVPADSGVQYVDRNASHMGHRSPLLPIFAAIDTLHDNFPYQDLDLITDRNNLRKLLRCIDQQHDRAFRIDIDLVEKTCLLTRREDIMMETINEFRGYGHEYEMAATKSRRGSEEEIGHHRIVTYDFGGLRVLLRCTVDACTDSESEADDFLASFSAMKIGSKAETPKSQPDSACTNRLGMKVKLTSPRSVIPQSRVIEIKTRASHRELDWKEVYPQLYLSQTPYLYLARHTKGTFGAVEKVDLNGETMVPRAKEAEDAMGKLEMLLGSILKAVRRQGKGVPLSLVYHKGKLQLYKRNEGS</sequence>
<evidence type="ECO:0000313" key="2">
    <source>
        <dbReference type="Proteomes" id="UP000053989"/>
    </source>
</evidence>
<proteinExistence type="predicted"/>
<reference evidence="2" key="2">
    <citation type="submission" date="2015-01" db="EMBL/GenBank/DDBJ databases">
        <title>Evolutionary Origins and Diversification of the Mycorrhizal Mutualists.</title>
        <authorList>
            <consortium name="DOE Joint Genome Institute"/>
            <consortium name="Mycorrhizal Genomics Consortium"/>
            <person name="Kohler A."/>
            <person name="Kuo A."/>
            <person name="Nagy L.G."/>
            <person name="Floudas D."/>
            <person name="Copeland A."/>
            <person name="Barry K.W."/>
            <person name="Cichocki N."/>
            <person name="Veneault-Fourrey C."/>
            <person name="LaButti K."/>
            <person name="Lindquist E.A."/>
            <person name="Lipzen A."/>
            <person name="Lundell T."/>
            <person name="Morin E."/>
            <person name="Murat C."/>
            <person name="Riley R."/>
            <person name="Ohm R."/>
            <person name="Sun H."/>
            <person name="Tunlid A."/>
            <person name="Henrissat B."/>
            <person name="Grigoriev I.V."/>
            <person name="Hibbett D.S."/>
            <person name="Martin F."/>
        </authorList>
    </citation>
    <scope>NUCLEOTIDE SEQUENCE [LARGE SCALE GENOMIC DNA]</scope>
    <source>
        <strain evidence="2">Foug A</strain>
    </source>
</reference>
<protein>
    <submittedName>
        <fullName evidence="1">Uncharacterized protein</fullName>
    </submittedName>
</protein>
<dbReference type="OrthoDB" id="420564at2759"/>
<dbReference type="STRING" id="1036808.A0A0C2YZB0"/>
<gene>
    <name evidence="1" type="ORF">SCLCIDRAFT_80092</name>
</gene>
<evidence type="ECO:0000313" key="1">
    <source>
        <dbReference type="EMBL" id="KIM54923.1"/>
    </source>
</evidence>
<dbReference type="PANTHER" id="PTHR35179:SF2">
    <property type="entry name" value="START DOMAIN-CONTAINING PROTEIN"/>
    <property type="match status" value="1"/>
</dbReference>
<dbReference type="Proteomes" id="UP000053989">
    <property type="component" value="Unassembled WGS sequence"/>
</dbReference>